<dbReference type="SUPFAM" id="SSF52922">
    <property type="entry name" value="TK C-terminal domain-like"/>
    <property type="match status" value="1"/>
</dbReference>
<dbReference type="STRING" id="47428.A0A284R6E1"/>
<dbReference type="AlphaFoldDB" id="A0A284R6E1"/>
<evidence type="ECO:0000259" key="2">
    <source>
        <dbReference type="Pfam" id="PF02780"/>
    </source>
</evidence>
<name>A0A284R6E1_ARMOS</name>
<keyword evidence="4" id="KW-1185">Reference proteome</keyword>
<protein>
    <recommendedName>
        <fullName evidence="2">Transketolase C-terminal domain-containing protein</fullName>
    </recommendedName>
</protein>
<evidence type="ECO:0000256" key="1">
    <source>
        <dbReference type="SAM" id="MobiDB-lite"/>
    </source>
</evidence>
<proteinExistence type="predicted"/>
<dbReference type="InterPro" id="IPR033248">
    <property type="entry name" value="Transketolase_C"/>
</dbReference>
<dbReference type="EMBL" id="FUEG01000005">
    <property type="protein sequence ID" value="SJL04259.1"/>
    <property type="molecule type" value="Genomic_DNA"/>
</dbReference>
<evidence type="ECO:0000313" key="4">
    <source>
        <dbReference type="Proteomes" id="UP000219338"/>
    </source>
</evidence>
<sequence>METHAPVALRKARVELIDLRTILPWDIETVVESMNRTGRLVMVHEAGMTGGVLRFVRKYSSARQTSYGMGYEVKLEAAPSPTPTRRLHTTQVQDGCGHVVRDSLETWDQFIWKVTFPLLDSLSEEEGVAPSDQMSFSSARINYLRTTHYATSINEDYDDNCTRHRRFTPAPTSPMLTSFSRSVPPETDPLSMSTNSEGWLRGVLERESCKGLLCHQPRRLLLSPFWIDLPTPARTPVQPDAAFQTQNDFKQSVGYLANPSVYSLPTSARAPQPTTIQAPPPVPVITVEDTDTTDTLSVDEWLINKDSDACCLSIEAKRLCDGQGGDRWTLRMTNCSPHANECSIPRVDTYVNEVFYLAWLRDGFMGVCHVEGKTESMAAEETSTSDLPTSLSSPNIPLYSHSDFSDTAESIVSLPTMFHLQSLLPAHRSFDFFSLRSLCKKRRKSVAALWKGLVIRRVHFHDLKRLSAIDGLLLPPFWTDLLTPAPARTPVQPDAAFQTQNDFEQSAGYLANPSVYSLPTSACAPVQPTAIQAPPPVPVITVEDTDTTDTICRC</sequence>
<reference evidence="4" key="1">
    <citation type="journal article" date="2017" name="Nat. Ecol. Evol.">
        <title>Genome expansion and lineage-specific genetic innovations in the forest pathogenic fungi Armillaria.</title>
        <authorList>
            <person name="Sipos G."/>
            <person name="Prasanna A.N."/>
            <person name="Walter M.C."/>
            <person name="O'Connor E."/>
            <person name="Balint B."/>
            <person name="Krizsan K."/>
            <person name="Kiss B."/>
            <person name="Hess J."/>
            <person name="Varga T."/>
            <person name="Slot J."/>
            <person name="Riley R."/>
            <person name="Boka B."/>
            <person name="Rigling D."/>
            <person name="Barry K."/>
            <person name="Lee J."/>
            <person name="Mihaltcheva S."/>
            <person name="LaButti K."/>
            <person name="Lipzen A."/>
            <person name="Waldron R."/>
            <person name="Moloney N.M."/>
            <person name="Sperisen C."/>
            <person name="Kredics L."/>
            <person name="Vagvoelgyi C."/>
            <person name="Patrignani A."/>
            <person name="Fitzpatrick D."/>
            <person name="Nagy I."/>
            <person name="Doyle S."/>
            <person name="Anderson J.B."/>
            <person name="Grigoriev I.V."/>
            <person name="Gueldener U."/>
            <person name="Muensterkoetter M."/>
            <person name="Nagy L.G."/>
        </authorList>
    </citation>
    <scope>NUCLEOTIDE SEQUENCE [LARGE SCALE GENOMIC DNA]</scope>
    <source>
        <strain evidence="4">C18/9</strain>
    </source>
</reference>
<dbReference type="OrthoDB" id="878at2759"/>
<dbReference type="InterPro" id="IPR009014">
    <property type="entry name" value="Transketo_C/PFOR_II"/>
</dbReference>
<accession>A0A284R6E1</accession>
<dbReference type="Gene3D" id="3.40.50.920">
    <property type="match status" value="1"/>
</dbReference>
<organism evidence="3 4">
    <name type="scientific">Armillaria ostoyae</name>
    <name type="common">Armillaria root rot fungus</name>
    <dbReference type="NCBI Taxonomy" id="47428"/>
    <lineage>
        <taxon>Eukaryota</taxon>
        <taxon>Fungi</taxon>
        <taxon>Dikarya</taxon>
        <taxon>Basidiomycota</taxon>
        <taxon>Agaricomycotina</taxon>
        <taxon>Agaricomycetes</taxon>
        <taxon>Agaricomycetidae</taxon>
        <taxon>Agaricales</taxon>
        <taxon>Marasmiineae</taxon>
        <taxon>Physalacriaceae</taxon>
        <taxon>Armillaria</taxon>
    </lineage>
</organism>
<gene>
    <name evidence="3" type="ORF">ARMOST_07620</name>
</gene>
<dbReference type="Pfam" id="PF02780">
    <property type="entry name" value="Transketolase_C"/>
    <property type="match status" value="1"/>
</dbReference>
<evidence type="ECO:0000313" key="3">
    <source>
        <dbReference type="EMBL" id="SJL04259.1"/>
    </source>
</evidence>
<feature type="domain" description="Transketolase C-terminal" evidence="2">
    <location>
        <begin position="11"/>
        <end position="59"/>
    </location>
</feature>
<feature type="region of interest" description="Disordered" evidence="1">
    <location>
        <begin position="168"/>
        <end position="194"/>
    </location>
</feature>
<dbReference type="Proteomes" id="UP000219338">
    <property type="component" value="Unassembled WGS sequence"/>
</dbReference>